<keyword evidence="2" id="KW-0472">Membrane</keyword>
<name>A0ABW5JKZ3_9BACT</name>
<dbReference type="Proteomes" id="UP001597460">
    <property type="component" value="Unassembled WGS sequence"/>
</dbReference>
<keyword evidence="2" id="KW-0812">Transmembrane</keyword>
<keyword evidence="2" id="KW-1133">Transmembrane helix</keyword>
<feature type="transmembrane region" description="Helical" evidence="2">
    <location>
        <begin position="31"/>
        <end position="49"/>
    </location>
</feature>
<gene>
    <name evidence="3" type="ORF">ACFSVN_11520</name>
</gene>
<dbReference type="RefSeq" id="WP_390302723.1">
    <property type="nucleotide sequence ID" value="NZ_JBHULI010000025.1"/>
</dbReference>
<organism evidence="3 4">
    <name type="scientific">Gracilimonas halophila</name>
    <dbReference type="NCBI Taxonomy" id="1834464"/>
    <lineage>
        <taxon>Bacteria</taxon>
        <taxon>Pseudomonadati</taxon>
        <taxon>Balneolota</taxon>
        <taxon>Balneolia</taxon>
        <taxon>Balneolales</taxon>
        <taxon>Balneolaceae</taxon>
        <taxon>Gracilimonas</taxon>
    </lineage>
</organism>
<comment type="caution">
    <text evidence="3">The sequence shown here is derived from an EMBL/GenBank/DDBJ whole genome shotgun (WGS) entry which is preliminary data.</text>
</comment>
<evidence type="ECO:0000313" key="3">
    <source>
        <dbReference type="EMBL" id="MFD2533078.1"/>
    </source>
</evidence>
<evidence type="ECO:0000256" key="1">
    <source>
        <dbReference type="SAM" id="MobiDB-lite"/>
    </source>
</evidence>
<reference evidence="4" key="1">
    <citation type="journal article" date="2019" name="Int. J. Syst. Evol. Microbiol.">
        <title>The Global Catalogue of Microorganisms (GCM) 10K type strain sequencing project: providing services to taxonomists for standard genome sequencing and annotation.</title>
        <authorList>
            <consortium name="The Broad Institute Genomics Platform"/>
            <consortium name="The Broad Institute Genome Sequencing Center for Infectious Disease"/>
            <person name="Wu L."/>
            <person name="Ma J."/>
        </authorList>
    </citation>
    <scope>NUCLEOTIDE SEQUENCE [LARGE SCALE GENOMIC DNA]</scope>
    <source>
        <strain evidence="4">KCTC 52042</strain>
    </source>
</reference>
<feature type="transmembrane region" description="Helical" evidence="2">
    <location>
        <begin position="5"/>
        <end position="25"/>
    </location>
</feature>
<sequence length="81" mass="8683">MKSFFIWLIAVIIGGMSGFGVSYLIGYNMYLAVGLGIIFGSTTGVTINIHRDRDIQLPDNELSNEKDPGGKSSGKVSQKAS</sequence>
<feature type="region of interest" description="Disordered" evidence="1">
    <location>
        <begin position="58"/>
        <end position="81"/>
    </location>
</feature>
<proteinExistence type="predicted"/>
<accession>A0ABW5JKZ3</accession>
<protein>
    <submittedName>
        <fullName evidence="3">Uncharacterized protein</fullName>
    </submittedName>
</protein>
<dbReference type="EMBL" id="JBHULI010000025">
    <property type="protein sequence ID" value="MFD2533078.1"/>
    <property type="molecule type" value="Genomic_DNA"/>
</dbReference>
<evidence type="ECO:0000256" key="2">
    <source>
        <dbReference type="SAM" id="Phobius"/>
    </source>
</evidence>
<evidence type="ECO:0000313" key="4">
    <source>
        <dbReference type="Proteomes" id="UP001597460"/>
    </source>
</evidence>
<keyword evidence="4" id="KW-1185">Reference proteome</keyword>